<evidence type="ECO:0000256" key="4">
    <source>
        <dbReference type="ARBA" id="ARBA00022857"/>
    </source>
</evidence>
<evidence type="ECO:0000256" key="3">
    <source>
        <dbReference type="ARBA" id="ARBA00022605"/>
    </source>
</evidence>
<keyword evidence="6 8" id="KW-0057">Aromatic amino acid biosynthesis</keyword>
<dbReference type="Pfam" id="PF18317">
    <property type="entry name" value="SDH_C"/>
    <property type="match status" value="1"/>
</dbReference>
<dbReference type="GO" id="GO:0009423">
    <property type="term" value="P:chorismate biosynthetic process"/>
    <property type="evidence" value="ECO:0007669"/>
    <property type="project" value="UniProtKB-UniRule"/>
</dbReference>
<comment type="subunit">
    <text evidence="8">Homodimer.</text>
</comment>
<feature type="domain" description="Quinate/shikimate 5-dehydrogenase/glutamyl-tRNA reductase" evidence="9">
    <location>
        <begin position="116"/>
        <end position="193"/>
    </location>
</feature>
<dbReference type="PANTHER" id="PTHR21089:SF1">
    <property type="entry name" value="BIFUNCTIONAL 3-DEHYDROQUINATE DEHYDRATASE_SHIKIMATE DEHYDROGENASE, CHLOROPLASTIC"/>
    <property type="match status" value="1"/>
</dbReference>
<dbReference type="GO" id="GO:0004764">
    <property type="term" value="F:shikimate 3-dehydrogenase (NADP+) activity"/>
    <property type="evidence" value="ECO:0007669"/>
    <property type="project" value="UniProtKB-UniRule"/>
</dbReference>
<dbReference type="InterPro" id="IPR006151">
    <property type="entry name" value="Shikm_DH/Glu-tRNA_Rdtase"/>
</dbReference>
<feature type="domain" description="SDH C-terminal" evidence="11">
    <location>
        <begin position="242"/>
        <end position="271"/>
    </location>
</feature>
<dbReference type="OrthoDB" id="9792692at2"/>
<sequence length="280" mass="30611">MKKLYGVIGDPIAHSLSPAMHNAELKELNIDAYYHPFHIYEKDLRTAVEGMKVIGVDGFNITVPHKTAIIPFLDRVDPLAKAIGAVNTVVKEDGQFVGYNTDGAGFVESLKEVWKEDLTNEKTLIIGAGGAAKAIYYTLLSIGVRQVDICNRTIQKAEALIAAQPYDADSKVLTMEEAESSIGEYSLVIQTTSIGMDPDIDQSPLSLRNLNPSAFVSDIIYNPKETMLLKQAAEQGAKTQNGLGMLVYQGALAFEKWTNKKPDARRMKQTVTNFLGGTPC</sequence>
<comment type="catalytic activity">
    <reaction evidence="7 8">
        <text>shikimate + NADP(+) = 3-dehydroshikimate + NADPH + H(+)</text>
        <dbReference type="Rhea" id="RHEA:17737"/>
        <dbReference type="ChEBI" id="CHEBI:15378"/>
        <dbReference type="ChEBI" id="CHEBI:16630"/>
        <dbReference type="ChEBI" id="CHEBI:36208"/>
        <dbReference type="ChEBI" id="CHEBI:57783"/>
        <dbReference type="ChEBI" id="CHEBI:58349"/>
        <dbReference type="EC" id="1.1.1.25"/>
    </reaction>
</comment>
<keyword evidence="13" id="KW-1185">Reference proteome</keyword>
<dbReference type="GO" id="GO:0050661">
    <property type="term" value="F:NADP binding"/>
    <property type="evidence" value="ECO:0007669"/>
    <property type="project" value="InterPro"/>
</dbReference>
<feature type="binding site" evidence="8">
    <location>
        <position position="87"/>
    </location>
    <ligand>
        <name>shikimate</name>
        <dbReference type="ChEBI" id="CHEBI:36208"/>
    </ligand>
</feature>
<feature type="binding site" evidence="8">
    <location>
        <begin position="151"/>
        <end position="156"/>
    </location>
    <ligand>
        <name>NADP(+)</name>
        <dbReference type="ChEBI" id="CHEBI:58349"/>
    </ligand>
</feature>
<feature type="binding site" evidence="8">
    <location>
        <position position="62"/>
    </location>
    <ligand>
        <name>shikimate</name>
        <dbReference type="ChEBI" id="CHEBI:36208"/>
    </ligand>
</feature>
<dbReference type="NCBIfam" id="NF001319">
    <property type="entry name" value="PRK00258.3-3"/>
    <property type="match status" value="1"/>
</dbReference>
<evidence type="ECO:0000256" key="1">
    <source>
        <dbReference type="ARBA" id="ARBA00004871"/>
    </source>
</evidence>
<keyword evidence="3 8" id="KW-0028">Amino-acid biosynthesis</keyword>
<gene>
    <name evidence="8 12" type="primary">aroE</name>
    <name evidence="12" type="ORF">D4T97_013545</name>
</gene>
<dbReference type="Gene3D" id="3.40.50.720">
    <property type="entry name" value="NAD(P)-binding Rossmann-like Domain"/>
    <property type="match status" value="1"/>
</dbReference>
<evidence type="ECO:0000259" key="10">
    <source>
        <dbReference type="Pfam" id="PF08501"/>
    </source>
</evidence>
<organism evidence="12 13">
    <name type="scientific">Siminovitchia acidinfaciens</name>
    <dbReference type="NCBI Taxonomy" id="2321395"/>
    <lineage>
        <taxon>Bacteria</taxon>
        <taxon>Bacillati</taxon>
        <taxon>Bacillota</taxon>
        <taxon>Bacilli</taxon>
        <taxon>Bacillales</taxon>
        <taxon>Bacillaceae</taxon>
        <taxon>Siminovitchia</taxon>
    </lineage>
</organism>
<dbReference type="RefSeq" id="WP_126051274.1">
    <property type="nucleotide sequence ID" value="NZ_QYTV02000005.1"/>
</dbReference>
<evidence type="ECO:0000256" key="6">
    <source>
        <dbReference type="ARBA" id="ARBA00023141"/>
    </source>
</evidence>
<dbReference type="InterPro" id="IPR046346">
    <property type="entry name" value="Aminoacid_DH-like_N_sf"/>
</dbReference>
<comment type="caution">
    <text evidence="8">Lacks conserved residue(s) required for the propagation of feature annotation.</text>
</comment>
<dbReference type="InterPro" id="IPR013708">
    <property type="entry name" value="Shikimate_DH-bd_N"/>
</dbReference>
<dbReference type="EC" id="1.1.1.25" evidence="2 8"/>
<evidence type="ECO:0000313" key="13">
    <source>
        <dbReference type="Proteomes" id="UP000287156"/>
    </source>
</evidence>
<evidence type="ECO:0000256" key="8">
    <source>
        <dbReference type="HAMAP-Rule" id="MF_00222"/>
    </source>
</evidence>
<feature type="binding site" evidence="8">
    <location>
        <position position="219"/>
    </location>
    <ligand>
        <name>NADP(+)</name>
        <dbReference type="ChEBI" id="CHEBI:58349"/>
    </ligand>
</feature>
<proteinExistence type="inferred from homology"/>
<feature type="binding site" evidence="8">
    <location>
        <begin position="127"/>
        <end position="131"/>
    </location>
    <ligand>
        <name>NADP(+)</name>
        <dbReference type="ChEBI" id="CHEBI:58349"/>
    </ligand>
</feature>
<name>A0A429XYU8_9BACI</name>
<dbReference type="Pfam" id="PF08501">
    <property type="entry name" value="Shikimate_dh_N"/>
    <property type="match status" value="1"/>
</dbReference>
<dbReference type="Proteomes" id="UP000287156">
    <property type="component" value="Unassembled WGS sequence"/>
</dbReference>
<dbReference type="InterPro" id="IPR036291">
    <property type="entry name" value="NAD(P)-bd_dom_sf"/>
</dbReference>
<keyword evidence="4 8" id="KW-0521">NADP</keyword>
<comment type="pathway">
    <text evidence="1 8">Metabolic intermediate biosynthesis; chorismate biosynthesis; chorismate from D-erythrose 4-phosphate and phosphoenolpyruvate: step 4/7.</text>
</comment>
<feature type="binding site" evidence="8">
    <location>
        <position position="102"/>
    </location>
    <ligand>
        <name>shikimate</name>
        <dbReference type="ChEBI" id="CHEBI:36208"/>
    </ligand>
</feature>
<dbReference type="InterPro" id="IPR011342">
    <property type="entry name" value="Shikimate_DH"/>
</dbReference>
<feature type="active site" description="Proton acceptor" evidence="8">
    <location>
        <position position="66"/>
    </location>
</feature>
<dbReference type="GO" id="GO:0005829">
    <property type="term" value="C:cytosol"/>
    <property type="evidence" value="ECO:0007669"/>
    <property type="project" value="TreeGrafter"/>
</dbReference>
<dbReference type="CDD" id="cd01065">
    <property type="entry name" value="NAD_bind_Shikimate_DH"/>
    <property type="match status" value="1"/>
</dbReference>
<feature type="domain" description="Shikimate dehydrogenase substrate binding N-terminal" evidence="10">
    <location>
        <begin position="7"/>
        <end position="89"/>
    </location>
</feature>
<dbReference type="InterPro" id="IPR041121">
    <property type="entry name" value="SDH_C"/>
</dbReference>
<feature type="binding site" evidence="8">
    <location>
        <position position="221"/>
    </location>
    <ligand>
        <name>shikimate</name>
        <dbReference type="ChEBI" id="CHEBI:36208"/>
    </ligand>
</feature>
<protein>
    <recommendedName>
        <fullName evidence="2 8">Shikimate dehydrogenase (NADP(+))</fullName>
        <shortName evidence="8">SDH</shortName>
        <ecNumber evidence="2 8">1.1.1.25</ecNumber>
    </recommendedName>
</protein>
<dbReference type="InterPro" id="IPR022893">
    <property type="entry name" value="Shikimate_DH_fam"/>
</dbReference>
<reference evidence="12" key="1">
    <citation type="submission" date="2018-12" db="EMBL/GenBank/DDBJ databases">
        <authorList>
            <person name="Sun L."/>
            <person name="Chen Z."/>
        </authorList>
    </citation>
    <scope>NUCLEOTIDE SEQUENCE [LARGE SCALE GENOMIC DNA]</scope>
    <source>
        <strain evidence="12">3-2-2</strain>
    </source>
</reference>
<comment type="similarity">
    <text evidence="8">Belongs to the shikimate dehydrogenase family.</text>
</comment>
<dbReference type="Pfam" id="PF01488">
    <property type="entry name" value="Shikimate_DH"/>
    <property type="match status" value="1"/>
</dbReference>
<keyword evidence="5 8" id="KW-0560">Oxidoreductase</keyword>
<feature type="binding site" evidence="8">
    <location>
        <begin position="15"/>
        <end position="17"/>
    </location>
    <ligand>
        <name>shikimate</name>
        <dbReference type="ChEBI" id="CHEBI:36208"/>
    </ligand>
</feature>
<dbReference type="SUPFAM" id="SSF51735">
    <property type="entry name" value="NAD(P)-binding Rossmann-fold domains"/>
    <property type="match status" value="1"/>
</dbReference>
<comment type="function">
    <text evidence="8">Involved in the biosynthesis of the chorismate, which leads to the biosynthesis of aromatic amino acids. Catalyzes the reversible NADPH linked reduction of 3-dehydroshikimate (DHSA) to yield shikimate (SA).</text>
</comment>
<evidence type="ECO:0000259" key="9">
    <source>
        <dbReference type="Pfam" id="PF01488"/>
    </source>
</evidence>
<accession>A0A429XYU8</accession>
<feature type="binding site" evidence="8">
    <location>
        <position position="242"/>
    </location>
    <ligand>
        <name>NADP(+)</name>
        <dbReference type="ChEBI" id="CHEBI:58349"/>
    </ligand>
</feature>
<evidence type="ECO:0000259" key="11">
    <source>
        <dbReference type="Pfam" id="PF18317"/>
    </source>
</evidence>
<dbReference type="NCBIfam" id="TIGR00507">
    <property type="entry name" value="aroE"/>
    <property type="match status" value="1"/>
</dbReference>
<dbReference type="Gene3D" id="3.40.50.10860">
    <property type="entry name" value="Leucine Dehydrogenase, chain A, domain 1"/>
    <property type="match status" value="1"/>
</dbReference>
<dbReference type="SUPFAM" id="SSF53223">
    <property type="entry name" value="Aminoacid dehydrogenase-like, N-terminal domain"/>
    <property type="match status" value="1"/>
</dbReference>
<feature type="binding site" evidence="8">
    <location>
        <position position="249"/>
    </location>
    <ligand>
        <name>shikimate</name>
        <dbReference type="ChEBI" id="CHEBI:36208"/>
    </ligand>
</feature>
<evidence type="ECO:0000256" key="2">
    <source>
        <dbReference type="ARBA" id="ARBA00012962"/>
    </source>
</evidence>
<dbReference type="PANTHER" id="PTHR21089">
    <property type="entry name" value="SHIKIMATE DEHYDROGENASE"/>
    <property type="match status" value="1"/>
</dbReference>
<dbReference type="GO" id="GO:0008652">
    <property type="term" value="P:amino acid biosynthetic process"/>
    <property type="evidence" value="ECO:0007669"/>
    <property type="project" value="UniProtKB-KW"/>
</dbReference>
<dbReference type="NCBIfam" id="NF001314">
    <property type="entry name" value="PRK00258.2-2"/>
    <property type="match status" value="1"/>
</dbReference>
<dbReference type="UniPathway" id="UPA00053">
    <property type="reaction ID" value="UER00087"/>
</dbReference>
<dbReference type="GO" id="GO:0019632">
    <property type="term" value="P:shikimate metabolic process"/>
    <property type="evidence" value="ECO:0007669"/>
    <property type="project" value="InterPro"/>
</dbReference>
<evidence type="ECO:0000256" key="5">
    <source>
        <dbReference type="ARBA" id="ARBA00023002"/>
    </source>
</evidence>
<dbReference type="HAMAP" id="MF_00222">
    <property type="entry name" value="Shikimate_DH_AroE"/>
    <property type="match status" value="1"/>
</dbReference>
<comment type="caution">
    <text evidence="12">The sequence shown here is derived from an EMBL/GenBank/DDBJ whole genome shotgun (WGS) entry which is preliminary data.</text>
</comment>
<evidence type="ECO:0000313" key="12">
    <source>
        <dbReference type="EMBL" id="RST73889.1"/>
    </source>
</evidence>
<dbReference type="AlphaFoldDB" id="A0A429XYU8"/>
<dbReference type="EMBL" id="QYTV02000005">
    <property type="protein sequence ID" value="RST73889.1"/>
    <property type="molecule type" value="Genomic_DNA"/>
</dbReference>
<dbReference type="GO" id="GO:0009073">
    <property type="term" value="P:aromatic amino acid family biosynthetic process"/>
    <property type="evidence" value="ECO:0007669"/>
    <property type="project" value="UniProtKB-KW"/>
</dbReference>
<evidence type="ECO:0000256" key="7">
    <source>
        <dbReference type="ARBA" id="ARBA00049442"/>
    </source>
</evidence>